<evidence type="ECO:0000313" key="2">
    <source>
        <dbReference type="EnsemblPlants" id="OMERI07G06620.1"/>
    </source>
</evidence>
<reference evidence="2" key="2">
    <citation type="submission" date="2018-05" db="EMBL/GenBank/DDBJ databases">
        <title>OmerRS3 (Oryza meridionalis Reference Sequence Version 3).</title>
        <authorList>
            <person name="Zhang J."/>
            <person name="Kudrna D."/>
            <person name="Lee S."/>
            <person name="Talag J."/>
            <person name="Welchert J."/>
            <person name="Wing R.A."/>
        </authorList>
    </citation>
    <scope>NUCLEOTIDE SEQUENCE [LARGE SCALE GENOMIC DNA]</scope>
    <source>
        <strain evidence="2">cv. OR44</strain>
    </source>
</reference>
<organism evidence="2">
    <name type="scientific">Oryza meridionalis</name>
    <dbReference type="NCBI Taxonomy" id="40149"/>
    <lineage>
        <taxon>Eukaryota</taxon>
        <taxon>Viridiplantae</taxon>
        <taxon>Streptophyta</taxon>
        <taxon>Embryophyta</taxon>
        <taxon>Tracheophyta</taxon>
        <taxon>Spermatophyta</taxon>
        <taxon>Magnoliopsida</taxon>
        <taxon>Liliopsida</taxon>
        <taxon>Poales</taxon>
        <taxon>Poaceae</taxon>
        <taxon>BOP clade</taxon>
        <taxon>Oryzoideae</taxon>
        <taxon>Oryzeae</taxon>
        <taxon>Oryzinae</taxon>
        <taxon>Oryza</taxon>
    </lineage>
</organism>
<dbReference type="HOGENOM" id="CLU_3090597_0_0_1"/>
<evidence type="ECO:0000256" key="1">
    <source>
        <dbReference type="SAM" id="MobiDB-lite"/>
    </source>
</evidence>
<evidence type="ECO:0000313" key="3">
    <source>
        <dbReference type="Proteomes" id="UP000008021"/>
    </source>
</evidence>
<protein>
    <submittedName>
        <fullName evidence="2">Uncharacterized protein</fullName>
    </submittedName>
</protein>
<feature type="region of interest" description="Disordered" evidence="1">
    <location>
        <begin position="29"/>
        <end position="52"/>
    </location>
</feature>
<keyword evidence="3" id="KW-1185">Reference proteome</keyword>
<dbReference type="AlphaFoldDB" id="A0A0E0E9E7"/>
<sequence>MDLVGEEVVREVVREVYLTKGKAVGARSCRRRDSYRGRSSHRGGHRCTYYRK</sequence>
<feature type="compositionally biased region" description="Basic residues" evidence="1">
    <location>
        <begin position="38"/>
        <end position="52"/>
    </location>
</feature>
<name>A0A0E0E9E7_9ORYZ</name>
<dbReference type="Proteomes" id="UP000008021">
    <property type="component" value="Chromosome 7"/>
</dbReference>
<reference evidence="2" key="1">
    <citation type="submission" date="2015-04" db="UniProtKB">
        <authorList>
            <consortium name="EnsemblPlants"/>
        </authorList>
    </citation>
    <scope>IDENTIFICATION</scope>
</reference>
<dbReference type="Gramene" id="OMERI07G06620.1">
    <property type="protein sequence ID" value="OMERI07G06620.1"/>
    <property type="gene ID" value="OMERI07G06620"/>
</dbReference>
<proteinExistence type="predicted"/>
<accession>A0A0E0E9E7</accession>
<dbReference type="EnsemblPlants" id="OMERI07G06620.1">
    <property type="protein sequence ID" value="OMERI07G06620.1"/>
    <property type="gene ID" value="OMERI07G06620"/>
</dbReference>